<name>A0A0M3JYR1_ANISI</name>
<protein>
    <submittedName>
        <fullName evidence="4">Transposase</fullName>
    </submittedName>
</protein>
<dbReference type="Proteomes" id="UP000267096">
    <property type="component" value="Unassembled WGS sequence"/>
</dbReference>
<dbReference type="EMBL" id="UYRR01031298">
    <property type="protein sequence ID" value="VDK48729.1"/>
    <property type="molecule type" value="Genomic_DNA"/>
</dbReference>
<organism evidence="4">
    <name type="scientific">Anisakis simplex</name>
    <name type="common">Herring worm</name>
    <dbReference type="NCBI Taxonomy" id="6269"/>
    <lineage>
        <taxon>Eukaryota</taxon>
        <taxon>Metazoa</taxon>
        <taxon>Ecdysozoa</taxon>
        <taxon>Nematoda</taxon>
        <taxon>Chromadorea</taxon>
        <taxon>Rhabditida</taxon>
        <taxon>Spirurina</taxon>
        <taxon>Ascaridomorpha</taxon>
        <taxon>Ascaridoidea</taxon>
        <taxon>Anisakidae</taxon>
        <taxon>Anisakis</taxon>
        <taxon>Anisakis simplex complex</taxon>
    </lineage>
</organism>
<dbReference type="WBParaSite" id="ASIM_0001359901-mRNA-1">
    <property type="protein sequence ID" value="ASIM_0001359901-mRNA-1"/>
    <property type="gene ID" value="ASIM_0001359901"/>
</dbReference>
<reference evidence="2 3" key="2">
    <citation type="submission" date="2018-11" db="EMBL/GenBank/DDBJ databases">
        <authorList>
            <consortium name="Pathogen Informatics"/>
        </authorList>
    </citation>
    <scope>NUCLEOTIDE SEQUENCE [LARGE SCALE GENOMIC DNA]</scope>
</reference>
<feature type="compositionally biased region" description="Polar residues" evidence="1">
    <location>
        <begin position="16"/>
        <end position="29"/>
    </location>
</feature>
<evidence type="ECO:0000313" key="3">
    <source>
        <dbReference type="Proteomes" id="UP000267096"/>
    </source>
</evidence>
<sequence length="77" mass="8141">MTAPSPTRGDPLPSTGLVSKKTNGSGDRSQNALTAEFAYADLSSGLVPVLKLIAGLEEERDMQIDHVQLDESMGIVI</sequence>
<proteinExistence type="predicted"/>
<evidence type="ECO:0000313" key="4">
    <source>
        <dbReference type="WBParaSite" id="ASIM_0001359901-mRNA-1"/>
    </source>
</evidence>
<evidence type="ECO:0000313" key="2">
    <source>
        <dbReference type="EMBL" id="VDK48729.1"/>
    </source>
</evidence>
<accession>A0A0M3JYR1</accession>
<dbReference type="AlphaFoldDB" id="A0A0M3JYR1"/>
<evidence type="ECO:0000256" key="1">
    <source>
        <dbReference type="SAM" id="MobiDB-lite"/>
    </source>
</evidence>
<reference evidence="4" key="1">
    <citation type="submission" date="2017-02" db="UniProtKB">
        <authorList>
            <consortium name="WormBaseParasite"/>
        </authorList>
    </citation>
    <scope>IDENTIFICATION</scope>
</reference>
<gene>
    <name evidence="2" type="ORF">ASIM_LOCUS13027</name>
</gene>
<feature type="region of interest" description="Disordered" evidence="1">
    <location>
        <begin position="1"/>
        <end position="29"/>
    </location>
</feature>
<keyword evidence="3" id="KW-1185">Reference proteome</keyword>